<keyword evidence="2" id="KW-1185">Reference proteome</keyword>
<dbReference type="Proteomes" id="UP001595816">
    <property type="component" value="Unassembled WGS sequence"/>
</dbReference>
<evidence type="ECO:0000313" key="2">
    <source>
        <dbReference type="Proteomes" id="UP001595816"/>
    </source>
</evidence>
<sequence>MTEPAMVLPEPPRLAPVSVRRSRGPMLLVGTLVLALLLGIGGWAGLTLMAAAGPQAAEITPGDVVAFAAVDLAPGLGQQRKLSALLAKFPKAFTADGDVRVDDKDLTNDVTPWLGGRFGAALWVHEKEAYTLLVAASRDDRKAREGLERLRGREGSGKFGFVVGDGYVVTARGTRDAQAAAEAANAAAQATPLAGVQAYADAVKWLPEEHFAHAYADLAEAGEAMTAMMMSQMTDLGMDEEEIPEGVLAEEFISSNMFFGVPGLAGKQQGTLVVGASATDDGVDVRYRTFGAAGTAVAAPAADLIAAVGEMSADAMVAGSAAIGKAPEGLDGLFGPTTLDPEDLEGLDPKQIAEIQAELAKTPDFSKAIKALDSSLVTFAVTGVRGELPLLSATLQTKDPAASADLAAALKSLEMKLSVNVTGNTVRAVSDGYTATAKLSSSPLFQKAIEGLPSHPDLLVYVDLPKYLAPSEIAGMREFAAPIKAVAVASAPLGSDSEGMVRLIIE</sequence>
<dbReference type="EMBL" id="JBHSAY010000010">
    <property type="protein sequence ID" value="MFC4133453.1"/>
    <property type="molecule type" value="Genomic_DNA"/>
</dbReference>
<proteinExistence type="predicted"/>
<gene>
    <name evidence="1" type="ORF">ACFOZ4_22810</name>
</gene>
<organism evidence="1 2">
    <name type="scientific">Hamadaea flava</name>
    <dbReference type="NCBI Taxonomy" id="1742688"/>
    <lineage>
        <taxon>Bacteria</taxon>
        <taxon>Bacillati</taxon>
        <taxon>Actinomycetota</taxon>
        <taxon>Actinomycetes</taxon>
        <taxon>Micromonosporales</taxon>
        <taxon>Micromonosporaceae</taxon>
        <taxon>Hamadaea</taxon>
    </lineage>
</organism>
<protein>
    <submittedName>
        <fullName evidence="1">DUF3352 domain-containing protein</fullName>
    </submittedName>
</protein>
<reference evidence="2" key="1">
    <citation type="journal article" date="2019" name="Int. J. Syst. Evol. Microbiol.">
        <title>The Global Catalogue of Microorganisms (GCM) 10K type strain sequencing project: providing services to taxonomists for standard genome sequencing and annotation.</title>
        <authorList>
            <consortium name="The Broad Institute Genomics Platform"/>
            <consortium name="The Broad Institute Genome Sequencing Center for Infectious Disease"/>
            <person name="Wu L."/>
            <person name="Ma J."/>
        </authorList>
    </citation>
    <scope>NUCLEOTIDE SEQUENCE [LARGE SCALE GENOMIC DNA]</scope>
    <source>
        <strain evidence="2">CGMCC 4.7289</strain>
    </source>
</reference>
<dbReference type="RefSeq" id="WP_253760753.1">
    <property type="nucleotide sequence ID" value="NZ_JAMZDZ010000001.1"/>
</dbReference>
<comment type="caution">
    <text evidence="1">The sequence shown here is derived from an EMBL/GenBank/DDBJ whole genome shotgun (WGS) entry which is preliminary data.</text>
</comment>
<evidence type="ECO:0000313" key="1">
    <source>
        <dbReference type="EMBL" id="MFC4133453.1"/>
    </source>
</evidence>
<name>A0ABV8LSD3_9ACTN</name>
<accession>A0ABV8LSD3</accession>